<proteinExistence type="predicted"/>
<keyword evidence="3 4" id="KW-0802">TPR repeat</keyword>
<dbReference type="Proteomes" id="UP000530060">
    <property type="component" value="Unassembled WGS sequence"/>
</dbReference>
<dbReference type="InterPro" id="IPR026444">
    <property type="entry name" value="Secre_tail"/>
</dbReference>
<dbReference type="Gene3D" id="1.25.40.10">
    <property type="entry name" value="Tetratricopeptide repeat domain"/>
    <property type="match status" value="2"/>
</dbReference>
<dbReference type="AlphaFoldDB" id="A0A6V6YUG6"/>
<keyword evidence="2" id="KW-0677">Repeat</keyword>
<reference evidence="5 6" key="1">
    <citation type="submission" date="2020-06" db="EMBL/GenBank/DDBJ databases">
        <authorList>
            <person name="Criscuolo A."/>
        </authorList>
    </citation>
    <scope>NUCLEOTIDE SEQUENCE [LARGE SCALE GENOMIC DNA]</scope>
    <source>
        <strain evidence="6">CIP 111411</strain>
    </source>
</reference>
<dbReference type="EMBL" id="CAIJDP010000062">
    <property type="protein sequence ID" value="CAD0003130.1"/>
    <property type="molecule type" value="Genomic_DNA"/>
</dbReference>
<name>A0A6V6YUG6_9FLAO</name>
<dbReference type="PANTHER" id="PTHR44858:SF1">
    <property type="entry name" value="UDP-N-ACETYLGLUCOSAMINE--PEPTIDE N-ACETYLGLUCOSAMINYLTRANSFERASE SPINDLY-RELATED"/>
    <property type="match status" value="1"/>
</dbReference>
<dbReference type="InterPro" id="IPR050498">
    <property type="entry name" value="Ycf3"/>
</dbReference>
<evidence type="ECO:0000313" key="5">
    <source>
        <dbReference type="EMBL" id="CAD0003130.1"/>
    </source>
</evidence>
<evidence type="ECO:0000256" key="3">
    <source>
        <dbReference type="ARBA" id="ARBA00022803"/>
    </source>
</evidence>
<dbReference type="InterPro" id="IPR011990">
    <property type="entry name" value="TPR-like_helical_dom_sf"/>
</dbReference>
<keyword evidence="1" id="KW-0732">Signal</keyword>
<evidence type="ECO:0000256" key="2">
    <source>
        <dbReference type="ARBA" id="ARBA00022737"/>
    </source>
</evidence>
<keyword evidence="6" id="KW-1185">Reference proteome</keyword>
<accession>A0A6V6YUG6</accession>
<comment type="caution">
    <text evidence="5">The sequence shown here is derived from an EMBL/GenBank/DDBJ whole genome shotgun (WGS) entry which is preliminary data.</text>
</comment>
<organism evidence="5 6">
    <name type="scientific">Flavobacterium salmonis</name>
    <dbReference type="NCBI Taxonomy" id="2654844"/>
    <lineage>
        <taxon>Bacteria</taxon>
        <taxon>Pseudomonadati</taxon>
        <taxon>Bacteroidota</taxon>
        <taxon>Flavobacteriia</taxon>
        <taxon>Flavobacteriales</taxon>
        <taxon>Flavobacteriaceae</taxon>
        <taxon>Flavobacterium</taxon>
    </lineage>
</organism>
<dbReference type="Gene3D" id="3.90.930.1">
    <property type="match status" value="1"/>
</dbReference>
<feature type="repeat" description="TPR" evidence="4">
    <location>
        <begin position="194"/>
        <end position="227"/>
    </location>
</feature>
<protein>
    <submittedName>
        <fullName evidence="5">Uncharacterized protein</fullName>
    </submittedName>
</protein>
<dbReference type="PANTHER" id="PTHR44858">
    <property type="entry name" value="TETRATRICOPEPTIDE REPEAT PROTEIN 6"/>
    <property type="match status" value="1"/>
</dbReference>
<dbReference type="InterPro" id="IPR019734">
    <property type="entry name" value="TPR_rpt"/>
</dbReference>
<evidence type="ECO:0000256" key="4">
    <source>
        <dbReference type="PROSITE-ProRule" id="PRU00339"/>
    </source>
</evidence>
<dbReference type="RefSeq" id="WP_180908473.1">
    <property type="nucleotide sequence ID" value="NZ_CAIJDP010000062.1"/>
</dbReference>
<dbReference type="PROSITE" id="PS50005">
    <property type="entry name" value="TPR"/>
    <property type="match status" value="1"/>
</dbReference>
<evidence type="ECO:0000313" key="6">
    <source>
        <dbReference type="Proteomes" id="UP000530060"/>
    </source>
</evidence>
<dbReference type="SMART" id="SM00028">
    <property type="entry name" value="TPR"/>
    <property type="match status" value="4"/>
</dbReference>
<dbReference type="SUPFAM" id="SSF48452">
    <property type="entry name" value="TPR-like"/>
    <property type="match status" value="1"/>
</dbReference>
<dbReference type="NCBIfam" id="TIGR04183">
    <property type="entry name" value="Por_Secre_tail"/>
    <property type="match status" value="1"/>
</dbReference>
<evidence type="ECO:0000256" key="1">
    <source>
        <dbReference type="ARBA" id="ARBA00022729"/>
    </source>
</evidence>
<sequence>MKNNHQTTCFILTGIIFLVFQNQITAQKGGSVNKTFFKNGLVAREFYLGADQKTDSVKTYHKQGGLNEKFYYDDNSQFHGICEQFTSEGKLKTTWVFVHGNLIHTTHHIKEFNLKNKKTVDFNYDNIDKMDLLLKANPNDKQAIYSRAASREYLQNNVLAEIDYLILKADLENIKATSLIKDKVQLENFNKTLSEVYSRLGSIYSGWNYVNIAVDYKLKAINADPDEIRFIYNLGSYLVTEEEDFRLGIYFLNEVTRAFPNHNFAHWVLGYSYLELEQYDKAIKNIDIAFENEANLYEYGYGTAESDLRTIRGLAYHKSGKTDLGIKDLNEALHINDKNSVANKYMGIVYDDLGQSQKACEYFQKARALGYEKKYYNKELQSFIQKNCTAAEKTIVTSYTATKDLPYIAPNPADNEVEVFNFPFSNFNYEILDPQYQKLRKGISNDKIIEISGLPSGFYILVLSNVDKTEIFKLIKK</sequence>
<gene>
    <name evidence="5" type="ORF">FLAT13_01490</name>
</gene>